<feature type="non-terminal residue" evidence="2">
    <location>
        <position position="982"/>
    </location>
</feature>
<accession>A0ABN7V398</accession>
<sequence length="982" mass="112357">MANRNLIYSELFGSLPQSLATENAKKCETNILTNEKSASSSATSLDNIISLDRDQPKPKVAWLFKENLKWNPNWEITYPWLHLDEKKEKPALFCKICESAKLNNNFITGFTNQLGTSHLSVIWNLVNTYWLAKNLVATSKINDLTSLTEYYVKCSTEEYTPVEIYILDHPLFESLEEELRADYGKFIDAIGKVIEEAVCQEIQETPVWSIMIDKSNTVTMDKNLAIISKHISKNLPIYRYLEMIELKEGTADAIVNELSTFIQAKNLPINHLMNIGSNSASVMLDIIMVLLFNLKKNPYLMEHHCIFYRLALASENVASAVPYLAKYNDILSLSNVVSNLHRIINSVIQALQEDYAISKTASMLFDMIDQKFLLTTSFLADILSDLRWLTLIFQANNILLYQVKIQIDMVIQKITSDFLTDNQEPTWGNYLHQFMYEEDLLASDISPHIQQFAQATIENFQACFSDREITNAFYIFDPCNLLRTISSTEYGNKEIALIANFYSTKVYYASFIENVKKKGKLRDTLSNKEKKSAARKGLKKETKSPATMITTNKGKSKAIQVKKNTTKKPEEKKAPQYQPSMVEKAANLYPDNYWKFHAESNTGMINYINEEHKLELINVDVRDQGPITGMTLSPDGAMLVTFCNVGCAKIWDTADFKLIQKLRDTEEVNIDEFFVGKFIPDHTRMAIGGKLKDRHHWSKDDDDNHILPCPLKIFDVITGKVIARLEGHTEEILCVKTVIYKGAPYFLTTSQDGYIIKWKMRDDWTTLISKQPMVDGLTCMAFTVSFVPNTANRYFMAATDEHVRLYDFDAAQLMQTFSGNMYSQYCDCGKFIYPVEPLEDEDINNDVEEYNSKSKKKQVSQKFAYFVTRGVEILDAEGGKIGDASRANVCILHKLIYPSKKGQPFELKEVRRFGHKDYHSNSWLIKISSNGRYLVAPTMTGHVFIFSLRTGKVTAILRDHEDLEVRDVIFHPWKPLLFTSAD</sequence>
<dbReference type="PANTHER" id="PTHR46880:SF5">
    <property type="entry name" value="DUF4371 DOMAIN-CONTAINING PROTEIN"/>
    <property type="match status" value="1"/>
</dbReference>
<organism evidence="2 3">
    <name type="scientific">Gigaspora margarita</name>
    <dbReference type="NCBI Taxonomy" id="4874"/>
    <lineage>
        <taxon>Eukaryota</taxon>
        <taxon>Fungi</taxon>
        <taxon>Fungi incertae sedis</taxon>
        <taxon>Mucoromycota</taxon>
        <taxon>Glomeromycotina</taxon>
        <taxon>Glomeromycetes</taxon>
        <taxon>Diversisporales</taxon>
        <taxon>Gigasporaceae</taxon>
        <taxon>Gigaspora</taxon>
    </lineage>
</organism>
<dbReference type="InterPro" id="IPR036322">
    <property type="entry name" value="WD40_repeat_dom_sf"/>
</dbReference>
<dbReference type="InterPro" id="IPR001680">
    <property type="entry name" value="WD40_rpt"/>
</dbReference>
<evidence type="ECO:0000313" key="2">
    <source>
        <dbReference type="EMBL" id="CAG8720880.1"/>
    </source>
</evidence>
<dbReference type="EMBL" id="CAJVQB010008597">
    <property type="protein sequence ID" value="CAG8720880.1"/>
    <property type="molecule type" value="Genomic_DNA"/>
</dbReference>
<feature type="compositionally biased region" description="Polar residues" evidence="1">
    <location>
        <begin position="544"/>
        <end position="553"/>
    </location>
</feature>
<gene>
    <name evidence="2" type="ORF">GMARGA_LOCUS13512</name>
</gene>
<keyword evidence="3" id="KW-1185">Reference proteome</keyword>
<evidence type="ECO:0000256" key="1">
    <source>
        <dbReference type="SAM" id="MobiDB-lite"/>
    </source>
</evidence>
<reference evidence="2 3" key="1">
    <citation type="submission" date="2021-06" db="EMBL/GenBank/DDBJ databases">
        <authorList>
            <person name="Kallberg Y."/>
            <person name="Tangrot J."/>
            <person name="Rosling A."/>
        </authorList>
    </citation>
    <scope>NUCLEOTIDE SEQUENCE [LARGE SCALE GENOMIC DNA]</scope>
    <source>
        <strain evidence="2 3">120-4 pot B 10/14</strain>
    </source>
</reference>
<feature type="region of interest" description="Disordered" evidence="1">
    <location>
        <begin position="526"/>
        <end position="576"/>
    </location>
</feature>
<proteinExistence type="predicted"/>
<dbReference type="InterPro" id="IPR015943">
    <property type="entry name" value="WD40/YVTN_repeat-like_dom_sf"/>
</dbReference>
<dbReference type="PANTHER" id="PTHR46880">
    <property type="entry name" value="RAS-ASSOCIATING DOMAIN-CONTAINING PROTEIN"/>
    <property type="match status" value="1"/>
</dbReference>
<dbReference type="SMART" id="SM00320">
    <property type="entry name" value="WD40"/>
    <property type="match status" value="2"/>
</dbReference>
<protein>
    <submittedName>
        <fullName evidence="2">17668_t:CDS:1</fullName>
    </submittedName>
</protein>
<dbReference type="SUPFAM" id="SSF50978">
    <property type="entry name" value="WD40 repeat-like"/>
    <property type="match status" value="1"/>
</dbReference>
<dbReference type="Pfam" id="PF00400">
    <property type="entry name" value="WD40"/>
    <property type="match status" value="1"/>
</dbReference>
<dbReference type="Gene3D" id="2.130.10.10">
    <property type="entry name" value="YVTN repeat-like/Quinoprotein amine dehydrogenase"/>
    <property type="match status" value="2"/>
</dbReference>
<dbReference type="Proteomes" id="UP000789901">
    <property type="component" value="Unassembled WGS sequence"/>
</dbReference>
<name>A0ABN7V398_GIGMA</name>
<comment type="caution">
    <text evidence="2">The sequence shown here is derived from an EMBL/GenBank/DDBJ whole genome shotgun (WGS) entry which is preliminary data.</text>
</comment>
<evidence type="ECO:0000313" key="3">
    <source>
        <dbReference type="Proteomes" id="UP000789901"/>
    </source>
</evidence>